<protein>
    <submittedName>
        <fullName evidence="2">Uncharacterized protein</fullName>
    </submittedName>
</protein>
<dbReference type="RefSeq" id="WP_040100969.1">
    <property type="nucleotide sequence ID" value="NZ_JWJD01000009.1"/>
</dbReference>
<proteinExistence type="predicted"/>
<dbReference type="EMBL" id="JWJD01000009">
    <property type="protein sequence ID" value="KIH75620.1"/>
    <property type="molecule type" value="Genomic_DNA"/>
</dbReference>
<keyword evidence="1" id="KW-0812">Transmembrane</keyword>
<evidence type="ECO:0000313" key="3">
    <source>
        <dbReference type="Proteomes" id="UP000035068"/>
    </source>
</evidence>
<evidence type="ECO:0000256" key="1">
    <source>
        <dbReference type="SAM" id="Phobius"/>
    </source>
</evidence>
<reference evidence="2 3" key="1">
    <citation type="submission" date="2014-12" db="EMBL/GenBank/DDBJ databases">
        <title>Genomes of Geoalkalibacter ferrihydriticus and Geoalkalibacter subterraneus, two haloalkaliphilic metal-reducing members of the Geobacteraceae.</title>
        <authorList>
            <person name="Badalamenti J.P."/>
            <person name="Torres C.I."/>
            <person name="Krajmalnik-Brown R."/>
            <person name="Bond D.R."/>
        </authorList>
    </citation>
    <scope>NUCLEOTIDE SEQUENCE [LARGE SCALE GENOMIC DNA]</scope>
    <source>
        <strain evidence="2 3">DSM 17813</strain>
    </source>
</reference>
<organism evidence="2 3">
    <name type="scientific">Geoalkalibacter ferrihydriticus DSM 17813</name>
    <dbReference type="NCBI Taxonomy" id="1121915"/>
    <lineage>
        <taxon>Bacteria</taxon>
        <taxon>Pseudomonadati</taxon>
        <taxon>Thermodesulfobacteriota</taxon>
        <taxon>Desulfuromonadia</taxon>
        <taxon>Desulfuromonadales</taxon>
        <taxon>Geoalkalibacteraceae</taxon>
        <taxon>Geoalkalibacter</taxon>
    </lineage>
</organism>
<feature type="transmembrane region" description="Helical" evidence="1">
    <location>
        <begin position="43"/>
        <end position="66"/>
    </location>
</feature>
<accession>A0A0C2HKT2</accession>
<feature type="transmembrane region" description="Helical" evidence="1">
    <location>
        <begin position="6"/>
        <end position="31"/>
    </location>
</feature>
<name>A0A0C2HKT2_9BACT</name>
<evidence type="ECO:0000313" key="2">
    <source>
        <dbReference type="EMBL" id="KIH75620.1"/>
    </source>
</evidence>
<dbReference type="Proteomes" id="UP000035068">
    <property type="component" value="Unassembled WGS sequence"/>
</dbReference>
<sequence>MNEGTYHFFSLIMGINLILIGAAALAAAIIGIARKKMAISSTFALLSLTCGPIFVYVGISLLRSAFN</sequence>
<keyword evidence="1" id="KW-1133">Transmembrane helix</keyword>
<gene>
    <name evidence="2" type="ORF">GFER_15920</name>
</gene>
<dbReference type="AlphaFoldDB" id="A0A0C2HKT2"/>
<keyword evidence="3" id="KW-1185">Reference proteome</keyword>
<comment type="caution">
    <text evidence="2">The sequence shown here is derived from an EMBL/GenBank/DDBJ whole genome shotgun (WGS) entry which is preliminary data.</text>
</comment>
<keyword evidence="1" id="KW-0472">Membrane</keyword>